<evidence type="ECO:0000313" key="3">
    <source>
        <dbReference type="Proteomes" id="UP001153365"/>
    </source>
</evidence>
<feature type="compositionally biased region" description="Acidic residues" evidence="1">
    <location>
        <begin position="80"/>
        <end position="112"/>
    </location>
</feature>
<accession>A0AAV0B9M8</accession>
<feature type="non-terminal residue" evidence="2">
    <location>
        <position position="120"/>
    </location>
</feature>
<feature type="non-terminal residue" evidence="2">
    <location>
        <position position="1"/>
    </location>
</feature>
<dbReference type="EMBL" id="CALTRL010004356">
    <property type="protein sequence ID" value="CAH7682949.1"/>
    <property type="molecule type" value="Genomic_DNA"/>
</dbReference>
<evidence type="ECO:0000313" key="2">
    <source>
        <dbReference type="EMBL" id="CAH7682949.1"/>
    </source>
</evidence>
<gene>
    <name evidence="2" type="ORF">PPACK8108_LOCUS16134</name>
</gene>
<evidence type="ECO:0000256" key="1">
    <source>
        <dbReference type="SAM" id="MobiDB-lite"/>
    </source>
</evidence>
<keyword evidence="3" id="KW-1185">Reference proteome</keyword>
<reference evidence="2" key="1">
    <citation type="submission" date="2022-06" db="EMBL/GenBank/DDBJ databases">
        <authorList>
            <consortium name="SYNGENTA / RWTH Aachen University"/>
        </authorList>
    </citation>
    <scope>NUCLEOTIDE SEQUENCE</scope>
</reference>
<feature type="region of interest" description="Disordered" evidence="1">
    <location>
        <begin position="1"/>
        <end position="120"/>
    </location>
</feature>
<feature type="compositionally biased region" description="Basic and acidic residues" evidence="1">
    <location>
        <begin position="25"/>
        <end position="38"/>
    </location>
</feature>
<sequence length="120" mass="13249">MVAEDEDAPDLYRKSALGLYEGELEPGHHDDTPGSEREDQFDDEDADMDDMDEGAMLGSDFSDASDEDGDVIAEIGCDTDTSEGDHDDNDDEKDDEDGDNDDDNEDEDEDDHDDHNVDNA</sequence>
<organism evidence="2 3">
    <name type="scientific">Phakopsora pachyrhizi</name>
    <name type="common">Asian soybean rust disease fungus</name>
    <dbReference type="NCBI Taxonomy" id="170000"/>
    <lineage>
        <taxon>Eukaryota</taxon>
        <taxon>Fungi</taxon>
        <taxon>Dikarya</taxon>
        <taxon>Basidiomycota</taxon>
        <taxon>Pucciniomycotina</taxon>
        <taxon>Pucciniomycetes</taxon>
        <taxon>Pucciniales</taxon>
        <taxon>Phakopsoraceae</taxon>
        <taxon>Phakopsora</taxon>
    </lineage>
</organism>
<dbReference type="AlphaFoldDB" id="A0AAV0B9M8"/>
<proteinExistence type="predicted"/>
<dbReference type="Proteomes" id="UP001153365">
    <property type="component" value="Unassembled WGS sequence"/>
</dbReference>
<comment type="caution">
    <text evidence="2">The sequence shown here is derived from an EMBL/GenBank/DDBJ whole genome shotgun (WGS) entry which is preliminary data.</text>
</comment>
<feature type="compositionally biased region" description="Acidic residues" evidence="1">
    <location>
        <begin position="39"/>
        <end position="53"/>
    </location>
</feature>
<name>A0AAV0B9M8_PHAPC</name>
<protein>
    <submittedName>
        <fullName evidence="2">Uncharacterized protein</fullName>
    </submittedName>
</protein>